<feature type="compositionally biased region" description="Low complexity" evidence="1">
    <location>
        <begin position="27"/>
        <end position="58"/>
    </location>
</feature>
<evidence type="ECO:0008006" key="4">
    <source>
        <dbReference type="Google" id="ProtNLM"/>
    </source>
</evidence>
<evidence type="ECO:0000256" key="1">
    <source>
        <dbReference type="SAM" id="MobiDB-lite"/>
    </source>
</evidence>
<feature type="region of interest" description="Disordered" evidence="1">
    <location>
        <begin position="86"/>
        <end position="110"/>
    </location>
</feature>
<protein>
    <recommendedName>
        <fullName evidence="4">NADH-ubiquinone oxidoreductase ESSS subunit</fullName>
    </recommendedName>
</protein>
<accession>A0ABR0BZE7</accession>
<evidence type="ECO:0000313" key="2">
    <source>
        <dbReference type="EMBL" id="KAK4089146.1"/>
    </source>
</evidence>
<name>A0ABR0BZE7_PURLI</name>
<dbReference type="PANTHER" id="PTHR40637:SF1">
    <property type="entry name" value="ESSS SUBUNIT OF NADH:UBIQUINONE OXIDOREDUCTASE (COMPLEX I) PROTEIN"/>
    <property type="match status" value="1"/>
</dbReference>
<feature type="region of interest" description="Disordered" evidence="1">
    <location>
        <begin position="1"/>
        <end position="64"/>
    </location>
</feature>
<reference evidence="2 3" key="1">
    <citation type="journal article" date="2024" name="Microbiol. Resour. Announc.">
        <title>Genome annotations for the ascomycete fungi Trichoderma harzianum, Trichoderma aggressivum, and Purpureocillium lilacinum.</title>
        <authorList>
            <person name="Beijen E.P.W."/>
            <person name="Ohm R.A."/>
        </authorList>
    </citation>
    <scope>NUCLEOTIDE SEQUENCE [LARGE SCALE GENOMIC DNA]</scope>
    <source>
        <strain evidence="2 3">CBS 150709</strain>
    </source>
</reference>
<sequence length="226" mass="25150">MSRDPSQTPGAPFRNVPRTPHHRQPRRTTNPPRPQLTAPRTRLRTSSRPPTTARPQTPCHGRPPMALLRHAARAARCTRQPIASSRTFSVSARRQGGGHGSESQFDPPTGWLWGIKPGEKAETEGWEWPMYLFCGSLLATGIALAFKPDTTYVPGDRDAFQAGRAIASPSIPRLVLVEWPPRLKVASQPRYSMLTRDSVSTWALEEARRRLEAEGILPDPSPEKKN</sequence>
<dbReference type="EMBL" id="JAWRVI010000021">
    <property type="protein sequence ID" value="KAK4089146.1"/>
    <property type="molecule type" value="Genomic_DNA"/>
</dbReference>
<proteinExistence type="predicted"/>
<dbReference type="Proteomes" id="UP001287286">
    <property type="component" value="Unassembled WGS sequence"/>
</dbReference>
<gene>
    <name evidence="2" type="ORF">Purlil1_6579</name>
</gene>
<keyword evidence="3" id="KW-1185">Reference proteome</keyword>
<dbReference type="PANTHER" id="PTHR40637">
    <property type="entry name" value="ESSS SUBUNIT OF NADH:UBIQUINONE OXIDOREDUCTASE (COMPLEX I) PROTEIN"/>
    <property type="match status" value="1"/>
</dbReference>
<evidence type="ECO:0000313" key="3">
    <source>
        <dbReference type="Proteomes" id="UP001287286"/>
    </source>
</evidence>
<organism evidence="2 3">
    <name type="scientific">Purpureocillium lilacinum</name>
    <name type="common">Paecilomyces lilacinus</name>
    <dbReference type="NCBI Taxonomy" id="33203"/>
    <lineage>
        <taxon>Eukaryota</taxon>
        <taxon>Fungi</taxon>
        <taxon>Dikarya</taxon>
        <taxon>Ascomycota</taxon>
        <taxon>Pezizomycotina</taxon>
        <taxon>Sordariomycetes</taxon>
        <taxon>Hypocreomycetidae</taxon>
        <taxon>Hypocreales</taxon>
        <taxon>Ophiocordycipitaceae</taxon>
        <taxon>Purpureocillium</taxon>
    </lineage>
</organism>
<comment type="caution">
    <text evidence="2">The sequence shown here is derived from an EMBL/GenBank/DDBJ whole genome shotgun (WGS) entry which is preliminary data.</text>
</comment>